<sequence>MALAVYTCIIRIFKTWWRSTPILAAMLLVLSSLLPQHCLALGGRVDLSCGYDDNVAASTDKQGSPFMRYQVQLYQPLVDRPALYVEGYGWASYDAFTRLEDRREFLLGASCLRRWQDGLWHSLFYVEGRSYRDDLVGEDEFDALEVGCQVERFINEQISLGVSGYCRYADYRQGYNWVSTVYEETETSGGQGNGNGSNGQTTTQETLVEINESRHDREFGIIGQGEYRFTADLFCDVKVFYQDNDSTLSWESYQGYGVEHGWQMFFTSSVSGELWGSWLARDYDKSDDRQWTAAVRLDWQWQKNLSAYVQMQQVWQNSDFSDGDYTKKVAICGLYWLF</sequence>
<dbReference type="Proteomes" id="UP000005695">
    <property type="component" value="Unassembled WGS sequence"/>
</dbReference>
<organism evidence="1 2">
    <name type="scientific">Desulfuromonas acetoxidans (strain DSM 684 / 11070)</name>
    <dbReference type="NCBI Taxonomy" id="281689"/>
    <lineage>
        <taxon>Bacteria</taxon>
        <taxon>Pseudomonadati</taxon>
        <taxon>Thermodesulfobacteriota</taxon>
        <taxon>Desulfuromonadia</taxon>
        <taxon>Desulfuromonadales</taxon>
        <taxon>Desulfuromonadaceae</taxon>
        <taxon>Desulfuromonas</taxon>
    </lineage>
</organism>
<name>Q1JZD2_DESA6</name>
<comment type="caution">
    <text evidence="1">The sequence shown here is derived from an EMBL/GenBank/DDBJ whole genome shotgun (WGS) entry which is preliminary data.</text>
</comment>
<reference evidence="1" key="2">
    <citation type="submission" date="2006-05" db="EMBL/GenBank/DDBJ databases">
        <title>Sequencing of the draft genome and assembly of Desulfuromonas acetoxidans DSM 684.</title>
        <authorList>
            <consortium name="US DOE Joint Genome Institute (JGI-PGF)"/>
            <person name="Copeland A."/>
            <person name="Lucas S."/>
            <person name="Lapidus A."/>
            <person name="Barry K."/>
            <person name="Detter J.C."/>
            <person name="Glavina del Rio T."/>
            <person name="Hammon N."/>
            <person name="Israni S."/>
            <person name="Dalin E."/>
            <person name="Tice H."/>
            <person name="Bruce D."/>
            <person name="Pitluck S."/>
            <person name="Richardson P."/>
        </authorList>
    </citation>
    <scope>NUCLEOTIDE SEQUENCE [LARGE SCALE GENOMIC DNA]</scope>
    <source>
        <strain evidence="1">DSM 684</strain>
    </source>
</reference>
<gene>
    <name evidence="1" type="ORF">Dace_1497</name>
</gene>
<protein>
    <submittedName>
        <fullName evidence="1">Uncharacterized protein</fullName>
    </submittedName>
</protein>
<dbReference type="EMBL" id="AAEW02000009">
    <property type="protein sequence ID" value="EAT15635.1"/>
    <property type="molecule type" value="Genomic_DNA"/>
</dbReference>
<reference evidence="1" key="1">
    <citation type="submission" date="2006-05" db="EMBL/GenBank/DDBJ databases">
        <title>Annotation of the draft genome assembly of Desulfuromonas acetoxidans DSM 684.</title>
        <authorList>
            <consortium name="US DOE Joint Genome Institute (JGI-ORNL)"/>
            <person name="Larimer F."/>
            <person name="Land M."/>
            <person name="Hauser L."/>
        </authorList>
    </citation>
    <scope>NUCLEOTIDE SEQUENCE [LARGE SCALE GENOMIC DNA]</scope>
    <source>
        <strain evidence="1">DSM 684</strain>
    </source>
</reference>
<accession>Q1JZD2</accession>
<dbReference type="AlphaFoldDB" id="Q1JZD2"/>
<evidence type="ECO:0000313" key="1">
    <source>
        <dbReference type="EMBL" id="EAT15635.1"/>
    </source>
</evidence>
<keyword evidence="2" id="KW-1185">Reference proteome</keyword>
<evidence type="ECO:0000313" key="2">
    <source>
        <dbReference type="Proteomes" id="UP000005695"/>
    </source>
</evidence>
<dbReference type="RefSeq" id="WP_006000598.1">
    <property type="nucleotide sequence ID" value="NZ_AAEW02000009.1"/>
</dbReference>
<proteinExistence type="predicted"/>